<evidence type="ECO:0000313" key="1">
    <source>
        <dbReference type="EMBL" id="KAI0057671.1"/>
    </source>
</evidence>
<sequence>MVRYEHASFVLRTLDSEMWPWCGPLTTRCRHRCLQKAPDLVELSSPSPHTPFLTMASTSSPPHEFITKMPAWRVEERERRRKAFAEYFTTVCEQRKPLTTLPRKYQITKDHPDPPTIAFGFLTTRAQLFAYAQRHQLRDESYPDEPLQLDFCLRPTLAYLSDLISEPYLSFIPAFSPTGDVEDAYVVALYTNYTMRALKCCAEDEAEMIQMLQTELETSEPPMWYWDGCNPY</sequence>
<reference evidence="1" key="1">
    <citation type="submission" date="2021-03" db="EMBL/GenBank/DDBJ databases">
        <authorList>
            <consortium name="DOE Joint Genome Institute"/>
            <person name="Ahrendt S."/>
            <person name="Looney B.P."/>
            <person name="Miyauchi S."/>
            <person name="Morin E."/>
            <person name="Drula E."/>
            <person name="Courty P.E."/>
            <person name="Chicoki N."/>
            <person name="Fauchery L."/>
            <person name="Kohler A."/>
            <person name="Kuo A."/>
            <person name="Labutti K."/>
            <person name="Pangilinan J."/>
            <person name="Lipzen A."/>
            <person name="Riley R."/>
            <person name="Andreopoulos W."/>
            <person name="He G."/>
            <person name="Johnson J."/>
            <person name="Barry K.W."/>
            <person name="Grigoriev I.V."/>
            <person name="Nagy L."/>
            <person name="Hibbett D."/>
            <person name="Henrissat B."/>
            <person name="Matheny P.B."/>
            <person name="Labbe J."/>
            <person name="Martin F."/>
        </authorList>
    </citation>
    <scope>NUCLEOTIDE SEQUENCE</scope>
    <source>
        <strain evidence="1">HHB10654</strain>
    </source>
</reference>
<comment type="caution">
    <text evidence="1">The sequence shown here is derived from an EMBL/GenBank/DDBJ whole genome shotgun (WGS) entry which is preliminary data.</text>
</comment>
<reference evidence="1" key="2">
    <citation type="journal article" date="2022" name="New Phytol.">
        <title>Evolutionary transition to the ectomycorrhizal habit in the genomes of a hyperdiverse lineage of mushroom-forming fungi.</title>
        <authorList>
            <person name="Looney B."/>
            <person name="Miyauchi S."/>
            <person name="Morin E."/>
            <person name="Drula E."/>
            <person name="Courty P.E."/>
            <person name="Kohler A."/>
            <person name="Kuo A."/>
            <person name="LaButti K."/>
            <person name="Pangilinan J."/>
            <person name="Lipzen A."/>
            <person name="Riley R."/>
            <person name="Andreopoulos W."/>
            <person name="He G."/>
            <person name="Johnson J."/>
            <person name="Nolan M."/>
            <person name="Tritt A."/>
            <person name="Barry K.W."/>
            <person name="Grigoriev I.V."/>
            <person name="Nagy L.G."/>
            <person name="Hibbett D."/>
            <person name="Henrissat B."/>
            <person name="Matheny P.B."/>
            <person name="Labbe J."/>
            <person name="Martin F.M."/>
        </authorList>
    </citation>
    <scope>NUCLEOTIDE SEQUENCE</scope>
    <source>
        <strain evidence="1">HHB10654</strain>
    </source>
</reference>
<name>A0ACB8SP50_9AGAM</name>
<dbReference type="EMBL" id="MU277244">
    <property type="protein sequence ID" value="KAI0057671.1"/>
    <property type="molecule type" value="Genomic_DNA"/>
</dbReference>
<organism evidence="1 2">
    <name type="scientific">Artomyces pyxidatus</name>
    <dbReference type="NCBI Taxonomy" id="48021"/>
    <lineage>
        <taxon>Eukaryota</taxon>
        <taxon>Fungi</taxon>
        <taxon>Dikarya</taxon>
        <taxon>Basidiomycota</taxon>
        <taxon>Agaricomycotina</taxon>
        <taxon>Agaricomycetes</taxon>
        <taxon>Russulales</taxon>
        <taxon>Auriscalpiaceae</taxon>
        <taxon>Artomyces</taxon>
    </lineage>
</organism>
<dbReference type="Proteomes" id="UP000814140">
    <property type="component" value="Unassembled WGS sequence"/>
</dbReference>
<proteinExistence type="predicted"/>
<protein>
    <submittedName>
        <fullName evidence="1">Uncharacterized protein</fullName>
    </submittedName>
</protein>
<gene>
    <name evidence="1" type="ORF">BV25DRAFT_1994828</name>
</gene>
<keyword evidence="2" id="KW-1185">Reference proteome</keyword>
<evidence type="ECO:0000313" key="2">
    <source>
        <dbReference type="Proteomes" id="UP000814140"/>
    </source>
</evidence>
<accession>A0ACB8SP50</accession>